<dbReference type="Gene3D" id="3.40.50.1820">
    <property type="entry name" value="alpha/beta hydrolase"/>
    <property type="match status" value="1"/>
</dbReference>
<dbReference type="Pfam" id="PF01738">
    <property type="entry name" value="DLH"/>
    <property type="match status" value="1"/>
</dbReference>
<dbReference type="RefSeq" id="WP_129191221.1">
    <property type="nucleotide sequence ID" value="NZ_CP035491.1"/>
</dbReference>
<dbReference type="OrthoDB" id="3208682at2"/>
<dbReference type="KEGG" id="agf:ET445_10695"/>
<reference evidence="2 3" key="1">
    <citation type="submission" date="2019-01" db="EMBL/GenBank/DDBJ databases">
        <title>Genome sequencing of strain FW100M-8.</title>
        <authorList>
            <person name="Heo J."/>
            <person name="Kim S.-J."/>
            <person name="Kim J.-S."/>
            <person name="Hong S.-B."/>
            <person name="Kwon S.-W."/>
        </authorList>
    </citation>
    <scope>NUCLEOTIDE SEQUENCE [LARGE SCALE GENOMIC DNA]</scope>
    <source>
        <strain evidence="2 3">FW100M-8</strain>
    </source>
</reference>
<keyword evidence="2" id="KW-0378">Hydrolase</keyword>
<gene>
    <name evidence="2" type="ORF">ET445_10695</name>
</gene>
<dbReference type="InterPro" id="IPR029058">
    <property type="entry name" value="AB_hydrolase_fold"/>
</dbReference>
<evidence type="ECO:0000259" key="1">
    <source>
        <dbReference type="Pfam" id="PF01738"/>
    </source>
</evidence>
<proteinExistence type="predicted"/>
<dbReference type="SUPFAM" id="SSF53474">
    <property type="entry name" value="alpha/beta-Hydrolases"/>
    <property type="match status" value="1"/>
</dbReference>
<keyword evidence="3" id="KW-1185">Reference proteome</keyword>
<dbReference type="EMBL" id="CP035491">
    <property type="protein sequence ID" value="QAY73744.1"/>
    <property type="molecule type" value="Genomic_DNA"/>
</dbReference>
<dbReference type="AlphaFoldDB" id="A0A4P6FCW6"/>
<dbReference type="InterPro" id="IPR002925">
    <property type="entry name" value="Dienelactn_hydro"/>
</dbReference>
<name>A0A4P6FCW6_9MICO</name>
<feature type="domain" description="Dienelactone hydrolase" evidence="1">
    <location>
        <begin position="19"/>
        <end position="243"/>
    </location>
</feature>
<protein>
    <submittedName>
        <fullName evidence="2">Dienelactone hydrolase family protein</fullName>
    </submittedName>
</protein>
<evidence type="ECO:0000313" key="2">
    <source>
        <dbReference type="EMBL" id="QAY73744.1"/>
    </source>
</evidence>
<sequence length="249" mass="26730">MRETTVTLTTADGECPVHVFAPDDGAKHPGVIMYTDAFGIRPASLAMGRRLAEHGYVVLVPDVFYRIGEYGPFDPEAVFAGENPMATLAPMLAATDTHRAALDSSAFLDYLASRADVSGTEVGVTGYCMGGALALTVAGTYPDRVGAAAAFHTGRIVGESELSPSRVIPNIRGRVYVAGADRDPGYPPHMAKDLDRLLTDAGVDHRLEIYPDAKHGFTQPDSAVYDEASAERHWRELFALFDETLKADA</sequence>
<organism evidence="2 3">
    <name type="scientific">Agromyces protaetiae</name>
    <dbReference type="NCBI Taxonomy" id="2509455"/>
    <lineage>
        <taxon>Bacteria</taxon>
        <taxon>Bacillati</taxon>
        <taxon>Actinomycetota</taxon>
        <taxon>Actinomycetes</taxon>
        <taxon>Micrococcales</taxon>
        <taxon>Microbacteriaceae</taxon>
        <taxon>Agromyces</taxon>
    </lineage>
</organism>
<dbReference type="GO" id="GO:0016787">
    <property type="term" value="F:hydrolase activity"/>
    <property type="evidence" value="ECO:0007669"/>
    <property type="project" value="UniProtKB-KW"/>
</dbReference>
<evidence type="ECO:0000313" key="3">
    <source>
        <dbReference type="Proteomes" id="UP000291259"/>
    </source>
</evidence>
<dbReference type="Proteomes" id="UP000291259">
    <property type="component" value="Chromosome"/>
</dbReference>
<dbReference type="PANTHER" id="PTHR46623">
    <property type="entry name" value="CARBOXYMETHYLENEBUTENOLIDASE-RELATED"/>
    <property type="match status" value="1"/>
</dbReference>
<dbReference type="InterPro" id="IPR051049">
    <property type="entry name" value="Dienelactone_hydrolase-like"/>
</dbReference>
<dbReference type="PANTHER" id="PTHR46623:SF10">
    <property type="entry name" value="CARBOXYMETHYLENEBUTENOLIDASE HOMOLOG"/>
    <property type="match status" value="1"/>
</dbReference>
<accession>A0A4P6FCW6</accession>